<name>A0A250XET8_9CHLO</name>
<dbReference type="AlphaFoldDB" id="A0A250XET8"/>
<evidence type="ECO:0000313" key="12">
    <source>
        <dbReference type="EMBL" id="GAX81439.1"/>
    </source>
</evidence>
<dbReference type="PANTHER" id="PTHR46356:SF1">
    <property type="entry name" value="MITOCHONDRIAL 2-OXODICARBOXYLATE CARRIER"/>
    <property type="match status" value="1"/>
</dbReference>
<dbReference type="InterPro" id="IPR023395">
    <property type="entry name" value="MCP_dom_sf"/>
</dbReference>
<evidence type="ECO:0000256" key="10">
    <source>
        <dbReference type="PROSITE-ProRule" id="PRU00282"/>
    </source>
</evidence>
<dbReference type="PROSITE" id="PS50920">
    <property type="entry name" value="SOLCAR"/>
    <property type="match status" value="3"/>
</dbReference>
<reference evidence="12 13" key="1">
    <citation type="submission" date="2017-08" db="EMBL/GenBank/DDBJ databases">
        <title>Acidophilic green algal genome provides insights into adaptation to an acidic environment.</title>
        <authorList>
            <person name="Hirooka S."/>
            <person name="Hirose Y."/>
            <person name="Kanesaki Y."/>
            <person name="Higuchi S."/>
            <person name="Fujiwara T."/>
            <person name="Onuma R."/>
            <person name="Era A."/>
            <person name="Ohbayashi R."/>
            <person name="Uzuka A."/>
            <person name="Nozaki H."/>
            <person name="Yoshikawa H."/>
            <person name="Miyagishima S.Y."/>
        </authorList>
    </citation>
    <scope>NUCLEOTIDE SEQUENCE [LARGE SCALE GENOMIC DNA]</scope>
    <source>
        <strain evidence="12 13">NIES-2499</strain>
    </source>
</reference>
<dbReference type="OrthoDB" id="1924968at2759"/>
<comment type="caution">
    <text evidence="12">The sequence shown here is derived from an EMBL/GenBank/DDBJ whole genome shotgun (WGS) entry which is preliminary data.</text>
</comment>
<gene>
    <name evidence="12" type="ORF">CEUSTIGMA_g8869.t1</name>
</gene>
<dbReference type="InterPro" id="IPR051752">
    <property type="entry name" value="Mito_2-oxodicarb_carrier"/>
</dbReference>
<organism evidence="12 13">
    <name type="scientific">Chlamydomonas eustigma</name>
    <dbReference type="NCBI Taxonomy" id="1157962"/>
    <lineage>
        <taxon>Eukaryota</taxon>
        <taxon>Viridiplantae</taxon>
        <taxon>Chlorophyta</taxon>
        <taxon>core chlorophytes</taxon>
        <taxon>Chlorophyceae</taxon>
        <taxon>CS clade</taxon>
        <taxon>Chlamydomonadales</taxon>
        <taxon>Chlamydomonadaceae</taxon>
        <taxon>Chlamydomonas</taxon>
    </lineage>
</organism>
<proteinExistence type="inferred from homology"/>
<feature type="repeat" description="Solcar" evidence="10">
    <location>
        <begin position="189"/>
        <end position="276"/>
    </location>
</feature>
<protein>
    <recommendedName>
        <fullName evidence="14">Mitochondrial carrier protein</fullName>
    </recommendedName>
</protein>
<evidence type="ECO:0000256" key="11">
    <source>
        <dbReference type="RuleBase" id="RU000488"/>
    </source>
</evidence>
<evidence type="ECO:0000256" key="1">
    <source>
        <dbReference type="ARBA" id="ARBA00004448"/>
    </source>
</evidence>
<comment type="subcellular location">
    <subcellularLocation>
        <location evidence="1">Mitochondrion inner membrane</location>
        <topology evidence="1">Multi-pass membrane protein</topology>
    </subcellularLocation>
</comment>
<accession>A0A250XET8</accession>
<dbReference type="EMBL" id="BEGY01000065">
    <property type="protein sequence ID" value="GAX81439.1"/>
    <property type="molecule type" value="Genomic_DNA"/>
</dbReference>
<evidence type="ECO:0000256" key="7">
    <source>
        <dbReference type="ARBA" id="ARBA00022989"/>
    </source>
</evidence>
<dbReference type="Proteomes" id="UP000232323">
    <property type="component" value="Unassembled WGS sequence"/>
</dbReference>
<keyword evidence="7" id="KW-1133">Transmembrane helix</keyword>
<keyword evidence="6" id="KW-0999">Mitochondrion inner membrane</keyword>
<keyword evidence="4 10" id="KW-0812">Transmembrane</keyword>
<sequence>MPEPLVFVAGALSGIVEGVTVQPLELIKTRFQINQGAQMRFMPAIREIIKEGGLKQFYRGGLPEIVGLIPRATAALTTLEYSRRTFRSWNNGELPTHLAYLSGGICAVSESVAFSPFQVIKVRLMAKEHLGRYKNTLDCLHQVVRIEGVMALTIGLAPTLFRNCVWNTIYYGTVFEIERKLKPLESPVLEACRTGVIGTAVGFFATCFNAPFDVVKSRFQSQLPGEKKYSSVFSALVTIAREEGLPALYKGFLPKALRLGVGQTIGLMSFNQLMTVMGVDEKAAA</sequence>
<evidence type="ECO:0008006" key="14">
    <source>
        <dbReference type="Google" id="ProtNLM"/>
    </source>
</evidence>
<feature type="repeat" description="Solcar" evidence="10">
    <location>
        <begin position="94"/>
        <end position="180"/>
    </location>
</feature>
<dbReference type="Gene3D" id="1.50.40.10">
    <property type="entry name" value="Mitochondrial carrier domain"/>
    <property type="match status" value="1"/>
</dbReference>
<dbReference type="PANTHER" id="PTHR46356">
    <property type="entry name" value="MITOCHONDRIAL 2-OXODICARBOXYLATE CARRIER"/>
    <property type="match status" value="1"/>
</dbReference>
<feature type="repeat" description="Solcar" evidence="10">
    <location>
        <begin position="1"/>
        <end position="85"/>
    </location>
</feature>
<evidence type="ECO:0000256" key="5">
    <source>
        <dbReference type="ARBA" id="ARBA00022737"/>
    </source>
</evidence>
<keyword evidence="13" id="KW-1185">Reference proteome</keyword>
<evidence type="ECO:0000256" key="2">
    <source>
        <dbReference type="ARBA" id="ARBA00006375"/>
    </source>
</evidence>
<comment type="similarity">
    <text evidence="2 11">Belongs to the mitochondrial carrier (TC 2.A.29) family.</text>
</comment>
<keyword evidence="8" id="KW-0496">Mitochondrion</keyword>
<evidence type="ECO:0000256" key="9">
    <source>
        <dbReference type="ARBA" id="ARBA00023136"/>
    </source>
</evidence>
<evidence type="ECO:0000256" key="8">
    <source>
        <dbReference type="ARBA" id="ARBA00023128"/>
    </source>
</evidence>
<dbReference type="InterPro" id="IPR018108">
    <property type="entry name" value="MCP_transmembrane"/>
</dbReference>
<dbReference type="GO" id="GO:0005743">
    <property type="term" value="C:mitochondrial inner membrane"/>
    <property type="evidence" value="ECO:0007669"/>
    <property type="project" value="UniProtKB-SubCell"/>
</dbReference>
<evidence type="ECO:0000256" key="3">
    <source>
        <dbReference type="ARBA" id="ARBA00022448"/>
    </source>
</evidence>
<dbReference type="SUPFAM" id="SSF103506">
    <property type="entry name" value="Mitochondrial carrier"/>
    <property type="match status" value="1"/>
</dbReference>
<evidence type="ECO:0000256" key="6">
    <source>
        <dbReference type="ARBA" id="ARBA00022792"/>
    </source>
</evidence>
<keyword evidence="5" id="KW-0677">Repeat</keyword>
<evidence type="ECO:0000313" key="13">
    <source>
        <dbReference type="Proteomes" id="UP000232323"/>
    </source>
</evidence>
<evidence type="ECO:0000256" key="4">
    <source>
        <dbReference type="ARBA" id="ARBA00022692"/>
    </source>
</evidence>
<keyword evidence="9 10" id="KW-0472">Membrane</keyword>
<dbReference type="Pfam" id="PF00153">
    <property type="entry name" value="Mito_carr"/>
    <property type="match status" value="3"/>
</dbReference>
<keyword evidence="3 11" id="KW-0813">Transport</keyword>